<dbReference type="PANTHER" id="PTHR24305:SF210">
    <property type="entry name" value="CYTOCHROME P450 MONOOXYGENASE ASQL-RELATED"/>
    <property type="match status" value="1"/>
</dbReference>
<evidence type="ECO:0000256" key="2">
    <source>
        <dbReference type="ARBA" id="ARBA00010617"/>
    </source>
</evidence>
<keyword evidence="9" id="KW-1185">Reference proteome</keyword>
<dbReference type="GeneID" id="85336513"/>
<keyword evidence="7" id="KW-0472">Membrane</keyword>
<dbReference type="Pfam" id="PF00067">
    <property type="entry name" value="p450"/>
    <property type="match status" value="2"/>
</dbReference>
<evidence type="ECO:0000256" key="1">
    <source>
        <dbReference type="ARBA" id="ARBA00001971"/>
    </source>
</evidence>
<evidence type="ECO:0000256" key="5">
    <source>
        <dbReference type="ARBA" id="ARBA00023004"/>
    </source>
</evidence>
<evidence type="ECO:0000256" key="7">
    <source>
        <dbReference type="SAM" id="Phobius"/>
    </source>
</evidence>
<dbReference type="PROSITE" id="PS00086">
    <property type="entry name" value="CYTOCHROME_P450"/>
    <property type="match status" value="1"/>
</dbReference>
<dbReference type="InterPro" id="IPR002401">
    <property type="entry name" value="Cyt_P450_E_grp-I"/>
</dbReference>
<protein>
    <recommendedName>
        <fullName evidence="10">Cytochrome P450</fullName>
    </recommendedName>
</protein>
<comment type="similarity">
    <text evidence="2">Belongs to the cytochrome P450 family.</text>
</comment>
<dbReference type="PRINTS" id="PR00385">
    <property type="entry name" value="P450"/>
</dbReference>
<keyword evidence="7" id="KW-0812">Transmembrane</keyword>
<dbReference type="RefSeq" id="XP_060316924.1">
    <property type="nucleotide sequence ID" value="XM_060452966.1"/>
</dbReference>
<evidence type="ECO:0000256" key="4">
    <source>
        <dbReference type="ARBA" id="ARBA00022723"/>
    </source>
</evidence>
<evidence type="ECO:0000256" key="3">
    <source>
        <dbReference type="ARBA" id="ARBA00022617"/>
    </source>
</evidence>
<feature type="binding site" description="axial binding residue" evidence="6">
    <location>
        <position position="965"/>
    </location>
    <ligand>
        <name>heme</name>
        <dbReference type="ChEBI" id="CHEBI:30413"/>
    </ligand>
    <ligandPart>
        <name>Fe</name>
        <dbReference type="ChEBI" id="CHEBI:18248"/>
    </ligandPart>
</feature>
<keyword evidence="3 6" id="KW-0349">Heme</keyword>
<dbReference type="CDD" id="cd11040">
    <property type="entry name" value="CYP7_CYP8-like"/>
    <property type="match status" value="1"/>
</dbReference>
<dbReference type="PANTHER" id="PTHR24305">
    <property type="entry name" value="CYTOCHROME P450"/>
    <property type="match status" value="1"/>
</dbReference>
<dbReference type="GO" id="GO:0016705">
    <property type="term" value="F:oxidoreductase activity, acting on paired donors, with incorporation or reduction of molecular oxygen"/>
    <property type="evidence" value="ECO:0007669"/>
    <property type="project" value="InterPro"/>
</dbReference>
<dbReference type="InterPro" id="IPR017972">
    <property type="entry name" value="Cyt_P450_CS"/>
</dbReference>
<evidence type="ECO:0000256" key="6">
    <source>
        <dbReference type="PIRSR" id="PIRSR602401-1"/>
    </source>
</evidence>
<gene>
    <name evidence="8" type="ORF">CCOS01_04785</name>
</gene>
<keyword evidence="5 6" id="KW-0408">Iron</keyword>
<dbReference type="InterPro" id="IPR036396">
    <property type="entry name" value="Cyt_P450_sf"/>
</dbReference>
<keyword evidence="4 6" id="KW-0479">Metal-binding</keyword>
<dbReference type="Proteomes" id="UP001240678">
    <property type="component" value="Unassembled WGS sequence"/>
</dbReference>
<dbReference type="EMBL" id="MOOE01000004">
    <property type="protein sequence ID" value="KAK1532802.1"/>
    <property type="molecule type" value="Genomic_DNA"/>
</dbReference>
<dbReference type="PRINTS" id="PR00463">
    <property type="entry name" value="EP450I"/>
</dbReference>
<evidence type="ECO:0000313" key="8">
    <source>
        <dbReference type="EMBL" id="KAK1532802.1"/>
    </source>
</evidence>
<dbReference type="AlphaFoldDB" id="A0AAJ0E389"/>
<dbReference type="GO" id="GO:0004497">
    <property type="term" value="F:monooxygenase activity"/>
    <property type="evidence" value="ECO:0007669"/>
    <property type="project" value="InterPro"/>
</dbReference>
<dbReference type="GO" id="GO:0020037">
    <property type="term" value="F:heme binding"/>
    <property type="evidence" value="ECO:0007669"/>
    <property type="project" value="InterPro"/>
</dbReference>
<dbReference type="GO" id="GO:0005506">
    <property type="term" value="F:iron ion binding"/>
    <property type="evidence" value="ECO:0007669"/>
    <property type="project" value="InterPro"/>
</dbReference>
<evidence type="ECO:0008006" key="10">
    <source>
        <dbReference type="Google" id="ProtNLM"/>
    </source>
</evidence>
<dbReference type="Gene3D" id="1.10.630.10">
    <property type="entry name" value="Cytochrome P450"/>
    <property type="match status" value="2"/>
</dbReference>
<feature type="transmembrane region" description="Helical" evidence="7">
    <location>
        <begin position="20"/>
        <end position="44"/>
    </location>
</feature>
<dbReference type="CDD" id="cd11058">
    <property type="entry name" value="CYP60B-like"/>
    <property type="match status" value="1"/>
</dbReference>
<proteinExistence type="inferred from homology"/>
<keyword evidence="7" id="KW-1133">Transmembrane helix</keyword>
<name>A0AAJ0E389_9PEZI</name>
<comment type="caution">
    <text evidence="8">The sequence shown here is derived from an EMBL/GenBank/DDBJ whole genome shotgun (WGS) entry which is preliminary data.</text>
</comment>
<evidence type="ECO:0000313" key="9">
    <source>
        <dbReference type="Proteomes" id="UP001240678"/>
    </source>
</evidence>
<sequence>MPESLVNTSTTDQGQSTQLYGSALVRIFSYVVLALFPLIALAISRISTPSLDPREPPLLKPTIPVVGHLVNMLYKGGKYYLEMYESSQGKLSTATLSIFGQKVYLIASPSLAQAALRNRLLSFDPFVVQASDGLVRLSAKAKELFVDGTLLHAFSTTVSSATSPEPMRRMTVTALAAFTDDLNALAAGPDHQQEIQHLYHFLRNRIAMAATDSLYGIKTNPFRHDPRLVDDIWTFDDALTYLFPNIKPEWIAPAGNSARERLQHVLVNYYKQFPDEPSFPPDVAEFTKLRARIIRNSGLSDTDLGRLEVGMVVAATTNSAPMFFWFLISVMSRPQILAKVREEVEPLVTFRKEDISGPSGAAIKVVATFRTSQLTDSIICPYITAAHRETLRLFDSNTATRHVLDDTTLPDGTLLRAGGICHIPAGVGHRIPEAWGERDPNEFAPERWLEHQVRMSGSSGITQKMAFWPFGGGKHLCPGRNFAINENITLLAALVTGFDCDGLVVPECPIANLTGQSVPPPKKQVKATFKRREGWENVFSIHRVAVIIYRIYFHPLRRYPGPKLAAVTKLYRLYVTVIGDGAIAPKRLHDQYGLIVRIGPDELSYIDHRAWKDIHGFHKSGQDLFEKDLVMYGPDIAPNVRGLIRANDSGHRRQRRIFSHAFSDKALRGQQDLIRGYVDMLVEKIHQVHRVATCQGDKSVEVTRLYTFTTFDIMADLTFGKPLGMLSGESFVPWVSVIEESLKYSGYTLLLRAYPILETFFTRLIPKRIKAMRDEHINFAVKRVDERLEQGADRGDIWSLVERNEEQNNITREEMYSSSYEFLIAGSETTASLLSGLTYFLCKNESKMKILLKEIRSLKRDELTISKLQGLKYLQACIDEAIRLYPPVAGALGRVKRVCGANICGQWVPEGTTVGIPHMAAYHSAKHFSFPMEFMPERWLTNAPSKFSDDNKEVFQPFLYGPRNCLGKSLAYHEVRLIIASILWDFDVELENKEVDWLKQKWYGFFEKNQLRVKMTPAV</sequence>
<comment type="cofactor">
    <cofactor evidence="1 6">
        <name>heme</name>
        <dbReference type="ChEBI" id="CHEBI:30413"/>
    </cofactor>
</comment>
<dbReference type="SUPFAM" id="SSF48264">
    <property type="entry name" value="Cytochrome P450"/>
    <property type="match status" value="2"/>
</dbReference>
<organism evidence="8 9">
    <name type="scientific">Colletotrichum costaricense</name>
    <dbReference type="NCBI Taxonomy" id="1209916"/>
    <lineage>
        <taxon>Eukaryota</taxon>
        <taxon>Fungi</taxon>
        <taxon>Dikarya</taxon>
        <taxon>Ascomycota</taxon>
        <taxon>Pezizomycotina</taxon>
        <taxon>Sordariomycetes</taxon>
        <taxon>Hypocreomycetidae</taxon>
        <taxon>Glomerellales</taxon>
        <taxon>Glomerellaceae</taxon>
        <taxon>Colletotrichum</taxon>
        <taxon>Colletotrichum acutatum species complex</taxon>
    </lineage>
</organism>
<accession>A0AAJ0E389</accession>
<reference evidence="8 9" key="1">
    <citation type="submission" date="2016-10" db="EMBL/GenBank/DDBJ databases">
        <title>The genome sequence of Colletotrichum fioriniae PJ7.</title>
        <authorList>
            <person name="Baroncelli R."/>
        </authorList>
    </citation>
    <scope>NUCLEOTIDE SEQUENCE [LARGE SCALE GENOMIC DNA]</scope>
    <source>
        <strain evidence="8 9">IMI 309622</strain>
    </source>
</reference>
<dbReference type="InterPro" id="IPR050121">
    <property type="entry name" value="Cytochrome_P450_monoxygenase"/>
</dbReference>
<dbReference type="InterPro" id="IPR001128">
    <property type="entry name" value="Cyt_P450"/>
</dbReference>